<feature type="region of interest" description="Disordered" evidence="1">
    <location>
        <begin position="1"/>
        <end position="79"/>
    </location>
</feature>
<sequence length="79" mass="8531">MMHHAYGHARTDRTAFSPADNHAGGQDPKATGTGGPRAGEDEPESTLDNDRKVEETSHKGTQQNPDECNGHSRPPEKNP</sequence>
<protein>
    <submittedName>
        <fullName evidence="2">Uncharacterized protein</fullName>
    </submittedName>
</protein>
<dbReference type="OrthoDB" id="7273797at2"/>
<evidence type="ECO:0000256" key="1">
    <source>
        <dbReference type="SAM" id="MobiDB-lite"/>
    </source>
</evidence>
<accession>A0A347WG35</accession>
<gene>
    <name evidence="2" type="ORF">CD178_03084</name>
</gene>
<dbReference type="Proteomes" id="UP000264120">
    <property type="component" value="Plasmid unnamed1"/>
</dbReference>
<keyword evidence="2" id="KW-0614">Plasmid</keyword>
<evidence type="ECO:0000313" key="3">
    <source>
        <dbReference type="Proteomes" id="UP000264120"/>
    </source>
</evidence>
<keyword evidence="3" id="KW-1185">Reference proteome</keyword>
<name>A0A347WG35_9PROT</name>
<organism evidence="2 3">
    <name type="scientific">Komagataeibacter saccharivorans</name>
    <dbReference type="NCBI Taxonomy" id="265959"/>
    <lineage>
        <taxon>Bacteria</taxon>
        <taxon>Pseudomonadati</taxon>
        <taxon>Pseudomonadota</taxon>
        <taxon>Alphaproteobacteria</taxon>
        <taxon>Acetobacterales</taxon>
        <taxon>Acetobacteraceae</taxon>
        <taxon>Komagataeibacter</taxon>
    </lineage>
</organism>
<evidence type="ECO:0000313" key="2">
    <source>
        <dbReference type="EMBL" id="AXY23828.1"/>
    </source>
</evidence>
<dbReference type="EMBL" id="CP023037">
    <property type="protein sequence ID" value="AXY23828.1"/>
    <property type="molecule type" value="Genomic_DNA"/>
</dbReference>
<proteinExistence type="predicted"/>
<geneLocation type="plasmid" evidence="2 3">
    <name>unnamed1</name>
</geneLocation>
<dbReference type="KEGG" id="ksc:CD178_03084"/>
<feature type="compositionally biased region" description="Basic and acidic residues" evidence="1">
    <location>
        <begin position="48"/>
        <end position="58"/>
    </location>
</feature>
<feature type="compositionally biased region" description="Basic and acidic residues" evidence="1">
    <location>
        <begin position="68"/>
        <end position="79"/>
    </location>
</feature>
<reference evidence="2 3" key="1">
    <citation type="submission" date="2017-08" db="EMBL/GenBank/DDBJ databases">
        <title>Complete genome sequence of Gluconacetobacter saccharivorans CV1 isolated from Fermented Vinegar.</title>
        <authorList>
            <person name="Kim S.-Y."/>
        </authorList>
    </citation>
    <scope>NUCLEOTIDE SEQUENCE [LARGE SCALE GENOMIC DNA]</scope>
    <source>
        <strain evidence="2 3">CV1</strain>
        <plasmid evidence="2 3">unnamed1</plasmid>
    </source>
</reference>
<dbReference type="AlphaFoldDB" id="A0A347WG35"/>